<protein>
    <submittedName>
        <fullName evidence="2">Uncharacterized protein</fullName>
    </submittedName>
</protein>
<gene>
    <name evidence="2" type="ORF">H4R34_006152</name>
</gene>
<dbReference type="EMBL" id="JANBQB010001925">
    <property type="protein sequence ID" value="KAJ1969547.1"/>
    <property type="molecule type" value="Genomic_DNA"/>
</dbReference>
<evidence type="ECO:0000313" key="2">
    <source>
        <dbReference type="EMBL" id="KAJ1969547.1"/>
    </source>
</evidence>
<feature type="non-terminal residue" evidence="2">
    <location>
        <position position="147"/>
    </location>
</feature>
<comment type="caution">
    <text evidence="2">The sequence shown here is derived from an EMBL/GenBank/DDBJ whole genome shotgun (WGS) entry which is preliminary data.</text>
</comment>
<name>A0A9W8E9I6_9FUNG</name>
<keyword evidence="3" id="KW-1185">Reference proteome</keyword>
<sequence length="147" mass="16400">MLTKPPQTLNKPGATNYSPDKDPFGNARFPYLYNVAHRTSARSHRSTEGRNTPRLHRSRSDVGTRSPPQTAVPRLPPSLHMFLSRSRARQSSRQPSTPSTPGPRSPMAYKKATESPGAQTASYVLATELSSESSDFQIDWQASWDFR</sequence>
<dbReference type="Proteomes" id="UP001151582">
    <property type="component" value="Unassembled WGS sequence"/>
</dbReference>
<organism evidence="2 3">
    <name type="scientific">Dimargaris verticillata</name>
    <dbReference type="NCBI Taxonomy" id="2761393"/>
    <lineage>
        <taxon>Eukaryota</taxon>
        <taxon>Fungi</taxon>
        <taxon>Fungi incertae sedis</taxon>
        <taxon>Zoopagomycota</taxon>
        <taxon>Kickxellomycotina</taxon>
        <taxon>Dimargaritomycetes</taxon>
        <taxon>Dimargaritales</taxon>
        <taxon>Dimargaritaceae</taxon>
        <taxon>Dimargaris</taxon>
    </lineage>
</organism>
<reference evidence="2" key="1">
    <citation type="submission" date="2022-07" db="EMBL/GenBank/DDBJ databases">
        <title>Phylogenomic reconstructions and comparative analyses of Kickxellomycotina fungi.</title>
        <authorList>
            <person name="Reynolds N.K."/>
            <person name="Stajich J.E."/>
            <person name="Barry K."/>
            <person name="Grigoriev I.V."/>
            <person name="Crous P."/>
            <person name="Smith M.E."/>
        </authorList>
    </citation>
    <scope>NUCLEOTIDE SEQUENCE</scope>
    <source>
        <strain evidence="2">RSA 567</strain>
    </source>
</reference>
<feature type="compositionally biased region" description="Polar residues" evidence="1">
    <location>
        <begin position="1"/>
        <end position="18"/>
    </location>
</feature>
<evidence type="ECO:0000313" key="3">
    <source>
        <dbReference type="Proteomes" id="UP001151582"/>
    </source>
</evidence>
<dbReference type="AlphaFoldDB" id="A0A9W8E9I6"/>
<feature type="region of interest" description="Disordered" evidence="1">
    <location>
        <begin position="1"/>
        <end position="119"/>
    </location>
</feature>
<accession>A0A9W8E9I6</accession>
<proteinExistence type="predicted"/>
<evidence type="ECO:0000256" key="1">
    <source>
        <dbReference type="SAM" id="MobiDB-lite"/>
    </source>
</evidence>